<dbReference type="SUPFAM" id="SSF52016">
    <property type="entry name" value="LeuD/IlvD-like"/>
    <property type="match status" value="1"/>
</dbReference>
<keyword evidence="4 8" id="KW-0456">Lyase</keyword>
<dbReference type="Pfam" id="PF24877">
    <property type="entry name" value="ILV_EDD_C"/>
    <property type="match status" value="1"/>
</dbReference>
<dbReference type="PROSITE" id="PS00886">
    <property type="entry name" value="ILVD_EDD_1"/>
    <property type="match status" value="1"/>
</dbReference>
<evidence type="ECO:0000256" key="4">
    <source>
        <dbReference type="ARBA" id="ARBA00023239"/>
    </source>
</evidence>
<dbReference type="Gene3D" id="3.50.30.80">
    <property type="entry name" value="IlvD/EDD C-terminal domain-like"/>
    <property type="match status" value="1"/>
</dbReference>
<feature type="domain" description="Dihydroxy-acid/6-phosphogluconate dehydratase N-terminal" evidence="6">
    <location>
        <begin position="3"/>
        <end position="318"/>
    </location>
</feature>
<comment type="similarity">
    <text evidence="1">Belongs to the IlvD/Edd family.</text>
</comment>
<gene>
    <name evidence="8" type="ORF">ACFFIO_02730</name>
</gene>
<keyword evidence="5" id="KW-0100">Branched-chain amino acid biosynthesis</keyword>
<keyword evidence="5" id="KW-0028">Amino-acid biosynthesis</keyword>
<dbReference type="EMBL" id="JBHLWH010000009">
    <property type="protein sequence ID" value="MFC0247410.1"/>
    <property type="molecule type" value="Genomic_DNA"/>
</dbReference>
<evidence type="ECO:0000256" key="1">
    <source>
        <dbReference type="ARBA" id="ARBA00006486"/>
    </source>
</evidence>
<dbReference type="GO" id="GO:0004160">
    <property type="term" value="F:dihydroxy-acid dehydratase activity"/>
    <property type="evidence" value="ECO:0007669"/>
    <property type="project" value="UniProtKB-EC"/>
</dbReference>
<comment type="caution">
    <text evidence="8">The sequence shown here is derived from an EMBL/GenBank/DDBJ whole genome shotgun (WGS) entry which is preliminary data.</text>
</comment>
<dbReference type="RefSeq" id="WP_378040085.1">
    <property type="nucleotide sequence ID" value="NZ_JBHLWH010000009.1"/>
</dbReference>
<proteinExistence type="inferred from homology"/>
<organism evidence="8 9">
    <name type="scientific">Citricoccus parietis</name>
    <dbReference type="NCBI Taxonomy" id="592307"/>
    <lineage>
        <taxon>Bacteria</taxon>
        <taxon>Bacillati</taxon>
        <taxon>Actinomycetota</taxon>
        <taxon>Actinomycetes</taxon>
        <taxon>Micrococcales</taxon>
        <taxon>Micrococcaceae</taxon>
        <taxon>Citricoccus</taxon>
    </lineage>
</organism>
<dbReference type="Pfam" id="PF00920">
    <property type="entry name" value="ILVD_EDD_N"/>
    <property type="match status" value="1"/>
</dbReference>
<keyword evidence="9" id="KW-1185">Reference proteome</keyword>
<evidence type="ECO:0000256" key="2">
    <source>
        <dbReference type="ARBA" id="ARBA00022714"/>
    </source>
</evidence>
<evidence type="ECO:0000256" key="5">
    <source>
        <dbReference type="ARBA" id="ARBA00023304"/>
    </source>
</evidence>
<dbReference type="EC" id="4.2.1.9" evidence="8"/>
<dbReference type="InterPro" id="IPR020558">
    <property type="entry name" value="DiOHA_6PGluconate_deHydtase_CS"/>
</dbReference>
<dbReference type="InterPro" id="IPR000581">
    <property type="entry name" value="ILV_EDD_N"/>
</dbReference>
<keyword evidence="3" id="KW-0411">Iron-sulfur</keyword>
<dbReference type="PANTHER" id="PTHR43661:SF3">
    <property type="entry name" value="D-XYLONATE DEHYDRATASE YAGF-RELATED"/>
    <property type="match status" value="1"/>
</dbReference>
<evidence type="ECO:0000256" key="3">
    <source>
        <dbReference type="ARBA" id="ARBA00023014"/>
    </source>
</evidence>
<evidence type="ECO:0000259" key="6">
    <source>
        <dbReference type="Pfam" id="PF00920"/>
    </source>
</evidence>
<evidence type="ECO:0000259" key="7">
    <source>
        <dbReference type="Pfam" id="PF24877"/>
    </source>
</evidence>
<keyword evidence="2" id="KW-0001">2Fe-2S</keyword>
<sequence>MSRPKVAIINSSSDMAACFSHLDDIVPVLKQHLRDEGLLPFEVSTIAPSDFITSAGRGGRYVLPSRDLIVNSIEAIVEGAQLDGMICLSSCDKTAPAHMMAAGRLDIPTVIVSCGYQRNALNEDGGADIEEVFLRASHGTQGNGGIDDLMELSEDAIRGPGVCAGLGTANSMHIAAEALGMAVSGSTPVRANSAKMWQSVASSAAALARLVKTNTTPRQVITPESVENAVRVMLSIGASINSVKHLQAIAREAGLTVDVWRLFRELGPKVPVLTAVRPNGPSRVEEFEDVGGAAVVLRELAPQLHLDALTVDGGTLADCVKAAPAADGSVIAPYGSPMSDQPSIRIVRGNLAADGAIVKLPVLEERARSFSGPARIFHSREEGIEALANGIVNAGDVVVLRGIGLVGGPGMGMASALVFALDGSGLGDQVAVVTDGQLSGLVNKGIVVGEVSPEAATGGLIGLLQDGDLIDIDLDRGTVDARLTADQIMARPAFEPVDAVRTDGLLDTYREVVTPLACGAVMCGVAAANGCSTGRGIHHGD</sequence>
<dbReference type="InterPro" id="IPR042096">
    <property type="entry name" value="Dihydro-acid_dehy_C"/>
</dbReference>
<dbReference type="InterPro" id="IPR037237">
    <property type="entry name" value="IlvD/EDD_N"/>
</dbReference>
<accession>A0ABV6F1M1</accession>
<feature type="domain" description="Dihydroxy-acid/6-phosphogluconate dehydratase C-terminal" evidence="7">
    <location>
        <begin position="330"/>
        <end position="520"/>
    </location>
</feature>
<dbReference type="Proteomes" id="UP001589766">
    <property type="component" value="Unassembled WGS sequence"/>
</dbReference>
<name>A0ABV6F1M1_9MICC</name>
<protein>
    <submittedName>
        <fullName evidence="8">Dihydroxy-acid dehydratase</fullName>
        <ecNumber evidence="8">4.2.1.9</ecNumber>
    </submittedName>
</protein>
<dbReference type="PANTHER" id="PTHR43661">
    <property type="entry name" value="D-XYLONATE DEHYDRATASE"/>
    <property type="match status" value="1"/>
</dbReference>
<keyword evidence="2" id="KW-0408">Iron</keyword>
<keyword evidence="2" id="KW-0479">Metal-binding</keyword>
<dbReference type="InterPro" id="IPR056740">
    <property type="entry name" value="ILV_EDD_C"/>
</dbReference>
<evidence type="ECO:0000313" key="9">
    <source>
        <dbReference type="Proteomes" id="UP001589766"/>
    </source>
</evidence>
<reference evidence="8 9" key="1">
    <citation type="submission" date="2024-09" db="EMBL/GenBank/DDBJ databases">
        <authorList>
            <person name="Sun Q."/>
            <person name="Mori K."/>
        </authorList>
    </citation>
    <scope>NUCLEOTIDE SEQUENCE [LARGE SCALE GENOMIC DNA]</scope>
    <source>
        <strain evidence="8 9">CCM 7609</strain>
    </source>
</reference>
<dbReference type="SUPFAM" id="SSF143975">
    <property type="entry name" value="IlvD/EDD N-terminal domain-like"/>
    <property type="match status" value="1"/>
</dbReference>
<evidence type="ECO:0000313" key="8">
    <source>
        <dbReference type="EMBL" id="MFC0247410.1"/>
    </source>
</evidence>